<accession>A0A330LX88</accession>
<reference evidence="2" key="1">
    <citation type="submission" date="2018-05" db="EMBL/GenBank/DDBJ databases">
        <authorList>
            <person name="Cea G.-C."/>
            <person name="William W."/>
        </authorList>
    </citation>
    <scope>NUCLEOTIDE SEQUENCE [LARGE SCALE GENOMIC DNA]</scope>
    <source>
        <strain evidence="2">DB21MT 5</strain>
    </source>
</reference>
<organism evidence="1 2">
    <name type="scientific">Moritella yayanosii</name>
    <dbReference type="NCBI Taxonomy" id="69539"/>
    <lineage>
        <taxon>Bacteria</taxon>
        <taxon>Pseudomonadati</taxon>
        <taxon>Pseudomonadota</taxon>
        <taxon>Gammaproteobacteria</taxon>
        <taxon>Alteromonadales</taxon>
        <taxon>Moritellaceae</taxon>
        <taxon>Moritella</taxon>
    </lineage>
</organism>
<dbReference type="AlphaFoldDB" id="A0A330LX88"/>
<name>A0A330LX88_9GAMM</name>
<proteinExistence type="predicted"/>
<sequence length="49" mass="5621">MNKAFQAKLISEPLLSIIRDHDEFIQSIDLMVLKRVLINCVIRQPSLLG</sequence>
<keyword evidence="2" id="KW-1185">Reference proteome</keyword>
<protein>
    <submittedName>
        <fullName evidence="1">Uncharacterized protein</fullName>
    </submittedName>
</protein>
<evidence type="ECO:0000313" key="2">
    <source>
        <dbReference type="Proteomes" id="UP000250163"/>
    </source>
</evidence>
<dbReference type="Proteomes" id="UP000250163">
    <property type="component" value="Chromosome MORIYA"/>
</dbReference>
<gene>
    <name evidence="1" type="ORF">MORIYA_4099</name>
</gene>
<dbReference type="EMBL" id="LS483250">
    <property type="protein sequence ID" value="SQD80551.1"/>
    <property type="molecule type" value="Genomic_DNA"/>
</dbReference>
<evidence type="ECO:0000313" key="1">
    <source>
        <dbReference type="EMBL" id="SQD80551.1"/>
    </source>
</evidence>
<dbReference type="KEGG" id="mya:MORIYA_4099"/>